<name>A0A833QVM4_9POAL</name>
<evidence type="ECO:0000256" key="8">
    <source>
        <dbReference type="SAM" id="Phobius"/>
    </source>
</evidence>
<proteinExistence type="inferred from homology"/>
<keyword evidence="10" id="KW-1185">Reference proteome</keyword>
<keyword evidence="4 8" id="KW-1133">Transmembrane helix</keyword>
<dbReference type="AlphaFoldDB" id="A0A833QVM4"/>
<dbReference type="EMBL" id="SWLB01000008">
    <property type="protein sequence ID" value="KAF3335915.1"/>
    <property type="molecule type" value="Genomic_DNA"/>
</dbReference>
<comment type="similarity">
    <text evidence="6">Belongs to the DESIGUAL family.</text>
</comment>
<keyword evidence="2 8" id="KW-0812">Transmembrane</keyword>
<dbReference type="GO" id="GO:0012505">
    <property type="term" value="C:endomembrane system"/>
    <property type="evidence" value="ECO:0007669"/>
    <property type="project" value="UniProtKB-SubCell"/>
</dbReference>
<sequence>MDKQVLYVSLVSGFLGLLSVILGFTAEVTKINATDVYIGDFYCYYPSSPAFGTAITAMLFLVLAQILVTVFGGFCGCCKKDPTAPVVYGTKRTLTLVFVIISWITFAISVILFILGAGRNGTGNQTTSLDNCYVVKPGIFAGAAICALFTMTFSITSYILLNPSIDAASKPTGVQYANGIAMGSPQFPHTQQQYPDPGMGGTQYPEPGVGGTQYPEPGVGGTQYPAPGVGGTQYPPPGTNYSTV</sequence>
<accession>A0A833QVM4</accession>
<evidence type="ECO:0000256" key="7">
    <source>
        <dbReference type="SAM" id="MobiDB-lite"/>
    </source>
</evidence>
<gene>
    <name evidence="9" type="ORF">FCM35_KLT20422</name>
</gene>
<feature type="transmembrane region" description="Helical" evidence="8">
    <location>
        <begin position="96"/>
        <end position="118"/>
    </location>
</feature>
<evidence type="ECO:0000256" key="3">
    <source>
        <dbReference type="ARBA" id="ARBA00022729"/>
    </source>
</evidence>
<dbReference type="InterPro" id="IPR009606">
    <property type="entry name" value="DEAL/Modifying_wall_lignin1/2"/>
</dbReference>
<protein>
    <submittedName>
        <fullName evidence="9">Uncharacterized protein</fullName>
    </submittedName>
</protein>
<evidence type="ECO:0000256" key="2">
    <source>
        <dbReference type="ARBA" id="ARBA00022692"/>
    </source>
</evidence>
<reference evidence="9" key="1">
    <citation type="submission" date="2020-01" db="EMBL/GenBank/DDBJ databases">
        <title>Genome sequence of Kobresia littledalei, the first chromosome-level genome in the family Cyperaceae.</title>
        <authorList>
            <person name="Qu G."/>
        </authorList>
    </citation>
    <scope>NUCLEOTIDE SEQUENCE</scope>
    <source>
        <strain evidence="9">C.B.Clarke</strain>
        <tissue evidence="9">Leaf</tissue>
    </source>
</reference>
<dbReference type="Proteomes" id="UP000623129">
    <property type="component" value="Unassembled WGS sequence"/>
</dbReference>
<keyword evidence="3" id="KW-0732">Signal</keyword>
<feature type="region of interest" description="Disordered" evidence="7">
    <location>
        <begin position="206"/>
        <end position="244"/>
    </location>
</feature>
<organism evidence="9 10">
    <name type="scientific">Carex littledalei</name>
    <dbReference type="NCBI Taxonomy" id="544730"/>
    <lineage>
        <taxon>Eukaryota</taxon>
        <taxon>Viridiplantae</taxon>
        <taxon>Streptophyta</taxon>
        <taxon>Embryophyta</taxon>
        <taxon>Tracheophyta</taxon>
        <taxon>Spermatophyta</taxon>
        <taxon>Magnoliopsida</taxon>
        <taxon>Liliopsida</taxon>
        <taxon>Poales</taxon>
        <taxon>Cyperaceae</taxon>
        <taxon>Cyperoideae</taxon>
        <taxon>Cariceae</taxon>
        <taxon>Carex</taxon>
        <taxon>Carex subgen. Euthyceras</taxon>
    </lineage>
</organism>
<comment type="subcellular location">
    <subcellularLocation>
        <location evidence="1">Endomembrane system</location>
        <topology evidence="1">Multi-pass membrane protein</topology>
    </subcellularLocation>
</comment>
<feature type="transmembrane region" description="Helical" evidence="8">
    <location>
        <begin position="50"/>
        <end position="75"/>
    </location>
</feature>
<dbReference type="OrthoDB" id="690755at2759"/>
<dbReference type="Pfam" id="PF06749">
    <property type="entry name" value="DUF1218"/>
    <property type="match status" value="1"/>
</dbReference>
<feature type="transmembrane region" description="Helical" evidence="8">
    <location>
        <begin position="5"/>
        <end position="26"/>
    </location>
</feature>
<evidence type="ECO:0000256" key="5">
    <source>
        <dbReference type="ARBA" id="ARBA00023136"/>
    </source>
</evidence>
<comment type="caution">
    <text evidence="9">The sequence shown here is derived from an EMBL/GenBank/DDBJ whole genome shotgun (WGS) entry which is preliminary data.</text>
</comment>
<evidence type="ECO:0000256" key="1">
    <source>
        <dbReference type="ARBA" id="ARBA00004127"/>
    </source>
</evidence>
<dbReference type="PANTHER" id="PTHR31769">
    <property type="entry name" value="OS07G0462200 PROTEIN-RELATED"/>
    <property type="match status" value="1"/>
</dbReference>
<feature type="transmembrane region" description="Helical" evidence="8">
    <location>
        <begin position="138"/>
        <end position="161"/>
    </location>
</feature>
<evidence type="ECO:0000313" key="9">
    <source>
        <dbReference type="EMBL" id="KAF3335915.1"/>
    </source>
</evidence>
<dbReference type="InterPro" id="IPR052222">
    <property type="entry name" value="DESIGUAL"/>
</dbReference>
<evidence type="ECO:0000313" key="10">
    <source>
        <dbReference type="Proteomes" id="UP000623129"/>
    </source>
</evidence>
<keyword evidence="5 8" id="KW-0472">Membrane</keyword>
<evidence type="ECO:0000256" key="4">
    <source>
        <dbReference type="ARBA" id="ARBA00022989"/>
    </source>
</evidence>
<evidence type="ECO:0000256" key="6">
    <source>
        <dbReference type="ARBA" id="ARBA00029467"/>
    </source>
</evidence>